<name>A0ABV0JPX4_9CYAN</name>
<feature type="region of interest" description="Disordered" evidence="1">
    <location>
        <begin position="88"/>
        <end position="110"/>
    </location>
</feature>
<gene>
    <name evidence="4" type="ORF">NDI37_11725</name>
</gene>
<keyword evidence="2" id="KW-1133">Transmembrane helix</keyword>
<evidence type="ECO:0000313" key="4">
    <source>
        <dbReference type="EMBL" id="MEP0865134.1"/>
    </source>
</evidence>
<dbReference type="EMBL" id="JAMPKK010000022">
    <property type="protein sequence ID" value="MEP0865134.1"/>
    <property type="molecule type" value="Genomic_DNA"/>
</dbReference>
<evidence type="ECO:0000313" key="5">
    <source>
        <dbReference type="Proteomes" id="UP001442494"/>
    </source>
</evidence>
<organism evidence="4 5">
    <name type="scientific">Funiculus sociatus GB2-A5</name>
    <dbReference type="NCBI Taxonomy" id="2933946"/>
    <lineage>
        <taxon>Bacteria</taxon>
        <taxon>Bacillati</taxon>
        <taxon>Cyanobacteriota</taxon>
        <taxon>Cyanophyceae</taxon>
        <taxon>Coleofasciculales</taxon>
        <taxon>Coleofasciculaceae</taxon>
        <taxon>Funiculus</taxon>
    </lineage>
</organism>
<keyword evidence="5" id="KW-1185">Reference proteome</keyword>
<evidence type="ECO:0000256" key="1">
    <source>
        <dbReference type="SAM" id="MobiDB-lite"/>
    </source>
</evidence>
<feature type="transmembrane region" description="Helical" evidence="2">
    <location>
        <begin position="55"/>
        <end position="75"/>
    </location>
</feature>
<protein>
    <submittedName>
        <fullName evidence="4">2TM domain-containing protein</fullName>
    </submittedName>
</protein>
<dbReference type="Proteomes" id="UP001442494">
    <property type="component" value="Unassembled WGS sequence"/>
</dbReference>
<keyword evidence="2" id="KW-0812">Transmembrane</keyword>
<sequence length="110" mass="12776">MPPRWPRKPDRNDPAYRRLDDRMNFAMHVAIFAACNSGLWFFHNLQNATWPWAKWVTGIWATVILIHMIYIFGVADYSTPVVESVAATPQGFQPKPKEKTNKTTKKTTKR</sequence>
<evidence type="ECO:0000259" key="3">
    <source>
        <dbReference type="Pfam" id="PF13239"/>
    </source>
</evidence>
<dbReference type="InterPro" id="IPR025698">
    <property type="entry name" value="2TM_dom"/>
</dbReference>
<proteinExistence type="predicted"/>
<feature type="transmembrane region" description="Helical" evidence="2">
    <location>
        <begin position="25"/>
        <end position="43"/>
    </location>
</feature>
<dbReference type="PROSITE" id="PS51257">
    <property type="entry name" value="PROKAR_LIPOPROTEIN"/>
    <property type="match status" value="1"/>
</dbReference>
<comment type="caution">
    <text evidence="4">The sequence shown here is derived from an EMBL/GenBank/DDBJ whole genome shotgun (WGS) entry which is preliminary data.</text>
</comment>
<evidence type="ECO:0000256" key="2">
    <source>
        <dbReference type="SAM" id="Phobius"/>
    </source>
</evidence>
<dbReference type="RefSeq" id="WP_190419099.1">
    <property type="nucleotide sequence ID" value="NZ_JAMPKK010000022.1"/>
</dbReference>
<reference evidence="4 5" key="1">
    <citation type="submission" date="2022-04" db="EMBL/GenBank/DDBJ databases">
        <title>Positive selection, recombination, and allopatry shape intraspecific diversity of widespread and dominant cyanobacteria.</title>
        <authorList>
            <person name="Wei J."/>
            <person name="Shu W."/>
            <person name="Hu C."/>
        </authorList>
    </citation>
    <scope>NUCLEOTIDE SEQUENCE [LARGE SCALE GENOMIC DNA]</scope>
    <source>
        <strain evidence="4 5">GB2-A5</strain>
    </source>
</reference>
<accession>A0ABV0JPX4</accession>
<keyword evidence="2" id="KW-0472">Membrane</keyword>
<feature type="domain" description="2TM" evidence="3">
    <location>
        <begin position="15"/>
        <end position="77"/>
    </location>
</feature>
<dbReference type="Pfam" id="PF13239">
    <property type="entry name" value="2TM"/>
    <property type="match status" value="1"/>
</dbReference>